<gene>
    <name evidence="2" type="ORF">ECPE_LOCUS7835</name>
</gene>
<evidence type="ECO:0000313" key="4">
    <source>
        <dbReference type="WBParaSite" id="ECPE_0000785401-mRNA-1"/>
    </source>
</evidence>
<feature type="region of interest" description="Disordered" evidence="1">
    <location>
        <begin position="25"/>
        <end position="46"/>
    </location>
</feature>
<evidence type="ECO:0000256" key="1">
    <source>
        <dbReference type="SAM" id="MobiDB-lite"/>
    </source>
</evidence>
<dbReference type="EMBL" id="UZAN01045146">
    <property type="protein sequence ID" value="VDP82143.1"/>
    <property type="molecule type" value="Genomic_DNA"/>
</dbReference>
<sequence>MFLCRLCALLGGDDVDLKISVQSQSTFSDDGTRSVPNKSRAPRQTGPLNRIDALVQQSAKTVQHTKVLNQLARSVRKINEELTGAELDDYKRYV</sequence>
<evidence type="ECO:0000313" key="3">
    <source>
        <dbReference type="Proteomes" id="UP000272942"/>
    </source>
</evidence>
<dbReference type="AlphaFoldDB" id="A0A183ALK0"/>
<protein>
    <submittedName>
        <fullName evidence="2 4">Uncharacterized protein</fullName>
    </submittedName>
</protein>
<reference evidence="4" key="1">
    <citation type="submission" date="2016-06" db="UniProtKB">
        <authorList>
            <consortium name="WormBaseParasite"/>
        </authorList>
    </citation>
    <scope>IDENTIFICATION</scope>
</reference>
<dbReference type="WBParaSite" id="ECPE_0000785401-mRNA-1">
    <property type="protein sequence ID" value="ECPE_0000785401-mRNA-1"/>
    <property type="gene ID" value="ECPE_0000785401"/>
</dbReference>
<reference evidence="2 3" key="2">
    <citation type="submission" date="2018-11" db="EMBL/GenBank/DDBJ databases">
        <authorList>
            <consortium name="Pathogen Informatics"/>
        </authorList>
    </citation>
    <scope>NUCLEOTIDE SEQUENCE [LARGE SCALE GENOMIC DNA]</scope>
    <source>
        <strain evidence="2 3">Egypt</strain>
    </source>
</reference>
<dbReference type="Proteomes" id="UP000272942">
    <property type="component" value="Unassembled WGS sequence"/>
</dbReference>
<evidence type="ECO:0000313" key="2">
    <source>
        <dbReference type="EMBL" id="VDP82143.1"/>
    </source>
</evidence>
<name>A0A183ALK0_9TREM</name>
<organism evidence="4">
    <name type="scientific">Echinostoma caproni</name>
    <dbReference type="NCBI Taxonomy" id="27848"/>
    <lineage>
        <taxon>Eukaryota</taxon>
        <taxon>Metazoa</taxon>
        <taxon>Spiralia</taxon>
        <taxon>Lophotrochozoa</taxon>
        <taxon>Platyhelminthes</taxon>
        <taxon>Trematoda</taxon>
        <taxon>Digenea</taxon>
        <taxon>Plagiorchiida</taxon>
        <taxon>Echinostomata</taxon>
        <taxon>Echinostomatoidea</taxon>
        <taxon>Echinostomatidae</taxon>
        <taxon>Echinostoma</taxon>
    </lineage>
</organism>
<proteinExistence type="predicted"/>
<keyword evidence="3" id="KW-1185">Reference proteome</keyword>
<feature type="compositionally biased region" description="Polar residues" evidence="1">
    <location>
        <begin position="25"/>
        <end position="37"/>
    </location>
</feature>
<dbReference type="OrthoDB" id="18740at2759"/>
<accession>A0A183ALK0</accession>